<organism evidence="1 2">
    <name type="scientific">Microtetraspora malaysiensis</name>
    <dbReference type="NCBI Taxonomy" id="161358"/>
    <lineage>
        <taxon>Bacteria</taxon>
        <taxon>Bacillati</taxon>
        <taxon>Actinomycetota</taxon>
        <taxon>Actinomycetes</taxon>
        <taxon>Streptosporangiales</taxon>
        <taxon>Streptosporangiaceae</taxon>
        <taxon>Microtetraspora</taxon>
    </lineage>
</organism>
<reference evidence="1 2" key="1">
    <citation type="submission" date="2024-10" db="EMBL/GenBank/DDBJ databases">
        <title>The Natural Products Discovery Center: Release of the First 8490 Sequenced Strains for Exploring Actinobacteria Biosynthetic Diversity.</title>
        <authorList>
            <person name="Kalkreuter E."/>
            <person name="Kautsar S.A."/>
            <person name="Yang D."/>
            <person name="Bader C.D."/>
            <person name="Teijaro C.N."/>
            <person name="Fluegel L."/>
            <person name="Davis C.M."/>
            <person name="Simpson J.R."/>
            <person name="Lauterbach L."/>
            <person name="Steele A.D."/>
            <person name="Gui C."/>
            <person name="Meng S."/>
            <person name="Li G."/>
            <person name="Viehrig K."/>
            <person name="Ye F."/>
            <person name="Su P."/>
            <person name="Kiefer A.F."/>
            <person name="Nichols A."/>
            <person name="Cepeda A.J."/>
            <person name="Yan W."/>
            <person name="Fan B."/>
            <person name="Jiang Y."/>
            <person name="Adhikari A."/>
            <person name="Zheng C.-J."/>
            <person name="Schuster L."/>
            <person name="Cowan T.M."/>
            <person name="Smanski M.J."/>
            <person name="Chevrette M.G."/>
            <person name="De Carvalho L.P.S."/>
            <person name="Shen B."/>
        </authorList>
    </citation>
    <scope>NUCLEOTIDE SEQUENCE [LARGE SCALE GENOMIC DNA]</scope>
    <source>
        <strain evidence="1 2">NPDC002173</strain>
    </source>
</reference>
<name>A0ABW6T5F9_9ACTN</name>
<evidence type="ECO:0000313" key="2">
    <source>
        <dbReference type="Proteomes" id="UP001602013"/>
    </source>
</evidence>
<keyword evidence="2" id="KW-1185">Reference proteome</keyword>
<accession>A0ABW6T5F9</accession>
<proteinExistence type="predicted"/>
<dbReference type="EMBL" id="JBIASD010000085">
    <property type="protein sequence ID" value="MFF3672297.1"/>
    <property type="molecule type" value="Genomic_DNA"/>
</dbReference>
<evidence type="ECO:0000313" key="1">
    <source>
        <dbReference type="EMBL" id="MFF3672297.1"/>
    </source>
</evidence>
<dbReference type="RefSeq" id="WP_387418462.1">
    <property type="nucleotide sequence ID" value="NZ_JBIASD010000085.1"/>
</dbReference>
<dbReference type="Proteomes" id="UP001602013">
    <property type="component" value="Unassembled WGS sequence"/>
</dbReference>
<gene>
    <name evidence="1" type="ORF">ACFYXI_43145</name>
</gene>
<protein>
    <submittedName>
        <fullName evidence="1">Uncharacterized protein</fullName>
    </submittedName>
</protein>
<comment type="caution">
    <text evidence="1">The sequence shown here is derived from an EMBL/GenBank/DDBJ whole genome shotgun (WGS) entry which is preliminary data.</text>
</comment>
<sequence>MLDTGTETTVDAVAALTRGLESSHRALDRLVEHHVMVASLAQNYLGFTRHANDDLRVEFYERERAARLGWLD</sequence>